<organism evidence="8 9">
    <name type="scientific">Mycena chlorophos</name>
    <name type="common">Agaric fungus</name>
    <name type="synonym">Agaricus chlorophos</name>
    <dbReference type="NCBI Taxonomy" id="658473"/>
    <lineage>
        <taxon>Eukaryota</taxon>
        <taxon>Fungi</taxon>
        <taxon>Dikarya</taxon>
        <taxon>Basidiomycota</taxon>
        <taxon>Agaricomycotina</taxon>
        <taxon>Agaricomycetes</taxon>
        <taxon>Agaricomycetidae</taxon>
        <taxon>Agaricales</taxon>
        <taxon>Marasmiineae</taxon>
        <taxon>Mycenaceae</taxon>
        <taxon>Mycena</taxon>
    </lineage>
</organism>
<keyword evidence="4" id="KW-0804">Transcription</keyword>
<dbReference type="SMART" id="SM00066">
    <property type="entry name" value="GAL4"/>
    <property type="match status" value="1"/>
</dbReference>
<evidence type="ECO:0000313" key="8">
    <source>
        <dbReference type="EMBL" id="GAT57389.1"/>
    </source>
</evidence>
<feature type="region of interest" description="Disordered" evidence="6">
    <location>
        <begin position="83"/>
        <end position="139"/>
    </location>
</feature>
<keyword evidence="3" id="KW-0805">Transcription regulation</keyword>
<feature type="domain" description="Zn(2)-C6 fungal-type" evidence="7">
    <location>
        <begin position="30"/>
        <end position="62"/>
    </location>
</feature>
<gene>
    <name evidence="8" type="ORF">MCHLO_13934</name>
</gene>
<evidence type="ECO:0000256" key="4">
    <source>
        <dbReference type="ARBA" id="ARBA00023163"/>
    </source>
</evidence>
<dbReference type="Proteomes" id="UP000815677">
    <property type="component" value="Unassembled WGS sequence"/>
</dbReference>
<evidence type="ECO:0000256" key="5">
    <source>
        <dbReference type="ARBA" id="ARBA00023242"/>
    </source>
</evidence>
<dbReference type="Pfam" id="PF00172">
    <property type="entry name" value="Zn_clus"/>
    <property type="match status" value="1"/>
</dbReference>
<protein>
    <recommendedName>
        <fullName evidence="7">Zn(2)-C6 fungal-type domain-containing protein</fullName>
    </recommendedName>
</protein>
<dbReference type="PANTHER" id="PTHR47338:SF29">
    <property type="entry name" value="ZN(2)-C6 FUNGAL-TYPE DOMAIN-CONTAINING PROTEIN"/>
    <property type="match status" value="1"/>
</dbReference>
<accession>A0ABQ0M262</accession>
<name>A0ABQ0M262_MYCCL</name>
<evidence type="ECO:0000313" key="9">
    <source>
        <dbReference type="Proteomes" id="UP000815677"/>
    </source>
</evidence>
<dbReference type="EMBL" id="DF849449">
    <property type="protein sequence ID" value="GAT57389.1"/>
    <property type="molecule type" value="Genomic_DNA"/>
</dbReference>
<feature type="region of interest" description="Disordered" evidence="6">
    <location>
        <begin position="1"/>
        <end position="27"/>
    </location>
</feature>
<dbReference type="CDD" id="cd12148">
    <property type="entry name" value="fungal_TF_MHR"/>
    <property type="match status" value="1"/>
</dbReference>
<evidence type="ECO:0000256" key="1">
    <source>
        <dbReference type="ARBA" id="ARBA00004123"/>
    </source>
</evidence>
<keyword evidence="5" id="KW-0539">Nucleus</keyword>
<dbReference type="InterPro" id="IPR001138">
    <property type="entry name" value="Zn2Cys6_DnaBD"/>
</dbReference>
<keyword evidence="2" id="KW-0479">Metal-binding</keyword>
<sequence>MPSTAAEGYKKPPRKRPPKPRTEPLRRGKACLNCRHLKIRCDGARPVCGPCTRVPKDDECEYTDGSSRTKSLEATIARLKARVSELENADSPPPRLPSDPELGRLGVSPSLSPAISSSASDVSGFPSSRDSESSHSFLGFQEPPPDMLEMLLDAFLPHCVQFGFFMHPARFRAAAILQLPLGHPSRPSPALLCAVYLWGVHLSRSEPMVTYEGLFIRRAQQHIATELSNNVHPAHRIHTIQAHILLSSYFLRNKQLLEAEFHANGAITLALGYRMHQIRSSRAPSPPLLGSASSSPETVLPPPTDPVEEGERIRGFWMLVCHQTSLLMSIRTPGNTFSILEAPGLQIDTPWPFELGEYELGMMSADLRSSDTIDEFLVHGISGSASPFALQAQATVLLQRAVQLARRWTPGMQLQAVSAHASSSAWLETRIQQLQTQVSLVSTFYQQTEETRTLSLIQALLHAAIIHLHKSDTGDRSASLAAARGILAVFTDPDADTGDDLSCTGPVAGTLLLLACQLILREIERTRYLRASMGTTLNADAAYKQEEASLLVDLQNGLTTMTLFALDSPLGQYQLSKVQHKCDSLGL</sequence>
<feature type="compositionally biased region" description="Low complexity" evidence="6">
    <location>
        <begin position="282"/>
        <end position="296"/>
    </location>
</feature>
<comment type="subcellular location">
    <subcellularLocation>
        <location evidence="1">Nucleus</location>
    </subcellularLocation>
</comment>
<dbReference type="Gene3D" id="4.10.240.10">
    <property type="entry name" value="Zn(2)-C6 fungal-type DNA-binding domain"/>
    <property type="match status" value="1"/>
</dbReference>
<evidence type="ECO:0000259" key="7">
    <source>
        <dbReference type="PROSITE" id="PS50048"/>
    </source>
</evidence>
<dbReference type="CDD" id="cd00067">
    <property type="entry name" value="GAL4"/>
    <property type="match status" value="1"/>
</dbReference>
<dbReference type="PROSITE" id="PS50048">
    <property type="entry name" value="ZN2_CY6_FUNGAL_2"/>
    <property type="match status" value="1"/>
</dbReference>
<reference evidence="8" key="1">
    <citation type="submission" date="2014-09" db="EMBL/GenBank/DDBJ databases">
        <title>Genome sequence of the luminous mushroom Mycena chlorophos for searching fungal bioluminescence genes.</title>
        <authorList>
            <person name="Tanaka Y."/>
            <person name="Kasuga D."/>
            <person name="Oba Y."/>
            <person name="Hase S."/>
            <person name="Sato K."/>
            <person name="Oba Y."/>
            <person name="Sakakibara Y."/>
        </authorList>
    </citation>
    <scope>NUCLEOTIDE SEQUENCE</scope>
</reference>
<evidence type="ECO:0000256" key="3">
    <source>
        <dbReference type="ARBA" id="ARBA00023015"/>
    </source>
</evidence>
<keyword evidence="9" id="KW-1185">Reference proteome</keyword>
<proteinExistence type="predicted"/>
<feature type="compositionally biased region" description="Low complexity" evidence="6">
    <location>
        <begin position="107"/>
        <end position="123"/>
    </location>
</feature>
<dbReference type="InterPro" id="IPR050815">
    <property type="entry name" value="TF_fung"/>
</dbReference>
<evidence type="ECO:0000256" key="6">
    <source>
        <dbReference type="SAM" id="MobiDB-lite"/>
    </source>
</evidence>
<dbReference type="InterPro" id="IPR036864">
    <property type="entry name" value="Zn2-C6_fun-type_DNA-bd_sf"/>
</dbReference>
<dbReference type="PROSITE" id="PS00463">
    <property type="entry name" value="ZN2_CY6_FUNGAL_1"/>
    <property type="match status" value="1"/>
</dbReference>
<dbReference type="SUPFAM" id="SSF57701">
    <property type="entry name" value="Zn2/Cys6 DNA-binding domain"/>
    <property type="match status" value="1"/>
</dbReference>
<feature type="region of interest" description="Disordered" evidence="6">
    <location>
        <begin position="282"/>
        <end position="307"/>
    </location>
</feature>
<dbReference type="PANTHER" id="PTHR47338">
    <property type="entry name" value="ZN(II)2CYS6 TRANSCRIPTION FACTOR (EUROFUNG)-RELATED"/>
    <property type="match status" value="1"/>
</dbReference>
<evidence type="ECO:0000256" key="2">
    <source>
        <dbReference type="ARBA" id="ARBA00022723"/>
    </source>
</evidence>